<dbReference type="Proteomes" id="UP000426265">
    <property type="component" value="Unassembled WGS sequence"/>
</dbReference>
<sequence length="372" mass="42672">MSNADEPPQKTNQPPSSSLTPPSLFSLPVDIVLNILALVPKRYYPILCCVSKSLRSLIRSPEIHKTRSLHGKDSLYLCFSTRTTYPNRNRTTFHWFTLRRNDNKMNTTENVFVSIDVPYRPGHASYPLSNIAIDTEIYCIPGYNFPSSSIVWIFDTQSGQWRQGPSMQVERLSATVGLVGGKIYVIGGNRGEEILAEVFDLKTQTWEAAPIPKAKDRNEWFTHASVSLDRKVYALNSREYMNSYDTRDGSYQRYTIPKDNWWKTGKCVIDNVLFVYFLRFGLMWYDSELMLWRVVYGLDLDKARCIGIGEYYGKLAFIWGKPSNVSESKEIWCRMIGLLRSEVGIHGTEEPSQLLRIVPNNYSLRHCLSLSG</sequence>
<dbReference type="EMBL" id="LUHQ01000002">
    <property type="protein sequence ID" value="OAP07520.1"/>
    <property type="molecule type" value="Genomic_DNA"/>
</dbReference>
<reference evidence="3" key="2">
    <citation type="submission" date="2016-03" db="EMBL/GenBank/DDBJ databases">
        <title>Full-length assembly of Arabidopsis thaliana Ler reveals the complement of translocations and inversions.</title>
        <authorList>
            <person name="Zapata L."/>
            <person name="Schneeberger K."/>
            <person name="Ossowski S."/>
        </authorList>
    </citation>
    <scope>NUCLEOTIDE SEQUENCE [LARGE SCALE GENOMIC DNA]</scope>
    <source>
        <tissue evidence="3">Leaf</tissue>
    </source>
</reference>
<dbReference type="ExpressionAtlas" id="A0A178VLZ5">
    <property type="expression patterns" value="baseline and differential"/>
</dbReference>
<dbReference type="InterPro" id="IPR015915">
    <property type="entry name" value="Kelch-typ_b-propeller"/>
</dbReference>
<name>A0A178VLZ5_ARATH</name>
<protein>
    <recommendedName>
        <fullName evidence="2">F-box domain-containing protein</fullName>
    </recommendedName>
</protein>
<evidence type="ECO:0000313" key="5">
    <source>
        <dbReference type="Proteomes" id="UP000078284"/>
    </source>
</evidence>
<dbReference type="InterPro" id="IPR006652">
    <property type="entry name" value="Kelch_1"/>
</dbReference>
<dbReference type="AlphaFoldDB" id="A0A178VLZ5"/>
<dbReference type="InterPro" id="IPR001810">
    <property type="entry name" value="F-box_dom"/>
</dbReference>
<evidence type="ECO:0000256" key="1">
    <source>
        <dbReference type="SAM" id="MobiDB-lite"/>
    </source>
</evidence>
<dbReference type="SUPFAM" id="SSF81383">
    <property type="entry name" value="F-box domain"/>
    <property type="match status" value="1"/>
</dbReference>
<dbReference type="Pfam" id="PF00646">
    <property type="entry name" value="F-box"/>
    <property type="match status" value="1"/>
</dbReference>
<dbReference type="SUPFAM" id="SSF117281">
    <property type="entry name" value="Kelch motif"/>
    <property type="match status" value="1"/>
</dbReference>
<feature type="region of interest" description="Disordered" evidence="1">
    <location>
        <begin position="1"/>
        <end position="21"/>
    </location>
</feature>
<dbReference type="EMBL" id="CACRSJ010000105">
    <property type="protein sequence ID" value="VYS55529.1"/>
    <property type="molecule type" value="Genomic_DNA"/>
</dbReference>
<dbReference type="Proteomes" id="UP000078284">
    <property type="component" value="Chromosome 2"/>
</dbReference>
<dbReference type="PANTHER" id="PTHR24414">
    <property type="entry name" value="F-BOX/KELCH-REPEAT PROTEIN SKIP4"/>
    <property type="match status" value="1"/>
</dbReference>
<dbReference type="CDD" id="cd22152">
    <property type="entry name" value="F-box_AtAFR-like"/>
    <property type="match status" value="1"/>
</dbReference>
<proteinExistence type="predicted"/>
<feature type="compositionally biased region" description="Polar residues" evidence="1">
    <location>
        <begin position="1"/>
        <end position="13"/>
    </location>
</feature>
<evidence type="ECO:0000313" key="4">
    <source>
        <dbReference type="EMBL" id="VYS55529.1"/>
    </source>
</evidence>
<organism evidence="3 5">
    <name type="scientific">Arabidopsis thaliana</name>
    <name type="common">Mouse-ear cress</name>
    <dbReference type="NCBI Taxonomy" id="3702"/>
    <lineage>
        <taxon>Eukaryota</taxon>
        <taxon>Viridiplantae</taxon>
        <taxon>Streptophyta</taxon>
        <taxon>Embryophyta</taxon>
        <taxon>Tracheophyta</taxon>
        <taxon>Spermatophyta</taxon>
        <taxon>Magnoliopsida</taxon>
        <taxon>eudicotyledons</taxon>
        <taxon>Gunneridae</taxon>
        <taxon>Pentapetalae</taxon>
        <taxon>rosids</taxon>
        <taxon>malvids</taxon>
        <taxon>Brassicales</taxon>
        <taxon>Brassicaceae</taxon>
        <taxon>Camelineae</taxon>
        <taxon>Arabidopsis</taxon>
    </lineage>
</organism>
<evidence type="ECO:0000259" key="2">
    <source>
        <dbReference type="SMART" id="SM00256"/>
    </source>
</evidence>
<accession>A0A178VLZ5</accession>
<evidence type="ECO:0000313" key="3">
    <source>
        <dbReference type="EMBL" id="OAP07520.1"/>
    </source>
</evidence>
<gene>
    <name evidence="3" type="ordered locus">AXX17_At2g42200</name>
    <name evidence="4" type="ORF">AN1_LOCUS10984</name>
</gene>
<dbReference type="InterPro" id="IPR050354">
    <property type="entry name" value="F-box/kelch-repeat_ARATH"/>
</dbReference>
<dbReference type="PANTHER" id="PTHR24414:SF75">
    <property type="entry name" value="F-BOX DOMAIN-CONTAINING PROTEIN"/>
    <property type="match status" value="1"/>
</dbReference>
<feature type="domain" description="F-box" evidence="2">
    <location>
        <begin position="27"/>
        <end position="67"/>
    </location>
</feature>
<reference evidence="4 6" key="3">
    <citation type="submission" date="2019-11" db="EMBL/GenBank/DDBJ databases">
        <authorList>
            <person name="Jiao W.-B."/>
            <person name="Schneeberger K."/>
        </authorList>
    </citation>
    <scope>NUCLEOTIDE SEQUENCE [LARGE SCALE GENOMIC DNA]</scope>
    <source>
        <strain evidence="6">cv. An-1</strain>
    </source>
</reference>
<dbReference type="SMART" id="SM00256">
    <property type="entry name" value="FBOX"/>
    <property type="match status" value="1"/>
</dbReference>
<dbReference type="InterPro" id="IPR057499">
    <property type="entry name" value="Kelch_FKB95"/>
</dbReference>
<dbReference type="Pfam" id="PF25210">
    <property type="entry name" value="Kelch_FKB95"/>
    <property type="match status" value="1"/>
</dbReference>
<dbReference type="InterPro" id="IPR036047">
    <property type="entry name" value="F-box-like_dom_sf"/>
</dbReference>
<dbReference type="Gene3D" id="2.120.10.80">
    <property type="entry name" value="Kelch-type beta propeller"/>
    <property type="match status" value="1"/>
</dbReference>
<reference evidence="5" key="1">
    <citation type="journal article" date="2016" name="Proc. Natl. Acad. Sci. U.S.A.">
        <title>Chromosome-level assembly of Arabidopsis thaliana Ler reveals the extent of translocation and inversion polymorphisms.</title>
        <authorList>
            <person name="Zapata L."/>
            <person name="Ding J."/>
            <person name="Willing E.M."/>
            <person name="Hartwig B."/>
            <person name="Bezdan D."/>
            <person name="Jiao W.B."/>
            <person name="Patel V."/>
            <person name="Velikkakam James G."/>
            <person name="Koornneef M."/>
            <person name="Ossowski S."/>
            <person name="Schneeberger K."/>
        </authorList>
    </citation>
    <scope>NUCLEOTIDE SEQUENCE [LARGE SCALE GENOMIC DNA]</scope>
    <source>
        <strain evidence="5">cv. Landsberg erecta</strain>
    </source>
</reference>
<evidence type="ECO:0000313" key="6">
    <source>
        <dbReference type="Proteomes" id="UP000426265"/>
    </source>
</evidence>
<dbReference type="SMART" id="SM00612">
    <property type="entry name" value="Kelch"/>
    <property type="match status" value="2"/>
</dbReference>